<organism evidence="1 2">
    <name type="scientific">Amanita muscaria (strain Koide BX008)</name>
    <dbReference type="NCBI Taxonomy" id="946122"/>
    <lineage>
        <taxon>Eukaryota</taxon>
        <taxon>Fungi</taxon>
        <taxon>Dikarya</taxon>
        <taxon>Basidiomycota</taxon>
        <taxon>Agaricomycotina</taxon>
        <taxon>Agaricomycetes</taxon>
        <taxon>Agaricomycetidae</taxon>
        <taxon>Agaricales</taxon>
        <taxon>Pluteineae</taxon>
        <taxon>Amanitaceae</taxon>
        <taxon>Amanita</taxon>
    </lineage>
</organism>
<proteinExistence type="predicted"/>
<evidence type="ECO:0000313" key="2">
    <source>
        <dbReference type="Proteomes" id="UP000054549"/>
    </source>
</evidence>
<name>A0A0C2SWT7_AMAMK</name>
<gene>
    <name evidence="1" type="ORF">M378DRAFT_170475</name>
</gene>
<dbReference type="AlphaFoldDB" id="A0A0C2SWT7"/>
<sequence>MNGNGVVTTLQHNGTSEDYANSCNDALSRLCRSHTKARGWKAQGAQSTEHSAMTHCPVPADTPGHMLNFCTPY</sequence>
<dbReference type="InParanoid" id="A0A0C2SWT7"/>
<keyword evidence="2" id="KW-1185">Reference proteome</keyword>
<dbReference type="EMBL" id="KN818335">
    <property type="protein sequence ID" value="KIL58569.1"/>
    <property type="molecule type" value="Genomic_DNA"/>
</dbReference>
<dbReference type="HOGENOM" id="CLU_2704296_0_0_1"/>
<accession>A0A0C2SWT7</accession>
<evidence type="ECO:0000313" key="1">
    <source>
        <dbReference type="EMBL" id="KIL58569.1"/>
    </source>
</evidence>
<protein>
    <submittedName>
        <fullName evidence="1">Uncharacterized protein</fullName>
    </submittedName>
</protein>
<reference evidence="1 2" key="1">
    <citation type="submission" date="2014-04" db="EMBL/GenBank/DDBJ databases">
        <title>Evolutionary Origins and Diversification of the Mycorrhizal Mutualists.</title>
        <authorList>
            <consortium name="DOE Joint Genome Institute"/>
            <consortium name="Mycorrhizal Genomics Consortium"/>
            <person name="Kohler A."/>
            <person name="Kuo A."/>
            <person name="Nagy L.G."/>
            <person name="Floudas D."/>
            <person name="Copeland A."/>
            <person name="Barry K.W."/>
            <person name="Cichocki N."/>
            <person name="Veneault-Fourrey C."/>
            <person name="LaButti K."/>
            <person name="Lindquist E.A."/>
            <person name="Lipzen A."/>
            <person name="Lundell T."/>
            <person name="Morin E."/>
            <person name="Murat C."/>
            <person name="Riley R."/>
            <person name="Ohm R."/>
            <person name="Sun H."/>
            <person name="Tunlid A."/>
            <person name="Henrissat B."/>
            <person name="Grigoriev I.V."/>
            <person name="Hibbett D.S."/>
            <person name="Martin F."/>
        </authorList>
    </citation>
    <scope>NUCLEOTIDE SEQUENCE [LARGE SCALE GENOMIC DNA]</scope>
    <source>
        <strain evidence="1 2">Koide BX008</strain>
    </source>
</reference>
<dbReference type="Proteomes" id="UP000054549">
    <property type="component" value="Unassembled WGS sequence"/>
</dbReference>